<gene>
    <name evidence="2" type="ORF">J113_24620</name>
</gene>
<feature type="compositionally biased region" description="Low complexity" evidence="1">
    <location>
        <begin position="19"/>
        <end position="32"/>
    </location>
</feature>
<accession>R4MBC7</accession>
<feature type="region of interest" description="Disordered" evidence="1">
    <location>
        <begin position="1"/>
        <end position="35"/>
    </location>
</feature>
<dbReference type="KEGG" id="mtuc:J113_24620"/>
<organism evidence="2 3">
    <name type="scientific">Mycobacterium tuberculosis CAS/NITR204</name>
    <dbReference type="NCBI Taxonomy" id="1310114"/>
    <lineage>
        <taxon>Bacteria</taxon>
        <taxon>Bacillati</taxon>
        <taxon>Actinomycetota</taxon>
        <taxon>Actinomycetes</taxon>
        <taxon>Mycobacteriales</taxon>
        <taxon>Mycobacteriaceae</taxon>
        <taxon>Mycobacterium</taxon>
        <taxon>Mycobacterium tuberculosis complex</taxon>
    </lineage>
</organism>
<protein>
    <submittedName>
        <fullName evidence="2">Uncharacterized protein</fullName>
    </submittedName>
</protein>
<name>R4MBC7_MYCTX</name>
<dbReference type="AlphaFoldDB" id="R4MBC7"/>
<proteinExistence type="predicted"/>
<reference evidence="2 3" key="1">
    <citation type="journal article" date="2013" name="Genome Announc.">
        <title>Whole-Genome Sequences of Four Clinical Isolates of Mycobacterium tuberculosis from Tamil Nadu, South India.</title>
        <authorList>
            <person name="Narayanan S."/>
            <person name="Deshpande U."/>
        </authorList>
    </citation>
    <scope>NUCLEOTIDE SEQUENCE [LARGE SCALE GENOMIC DNA]</scope>
    <source>
        <strain evidence="2 3">CAS/NITR204</strain>
    </source>
</reference>
<sequence>MRADSWITDVPSDVAQLDPPGQRRVGVGPPRLGGEHRVKTRILGRGDEFRMVLRRLRAPIPQL</sequence>
<dbReference type="Proteomes" id="UP000013548">
    <property type="component" value="Chromosome"/>
</dbReference>
<dbReference type="HOGENOM" id="CLU_2881138_0_0_11"/>
<dbReference type="EMBL" id="CP005386">
    <property type="protein sequence ID" value="AGL28994.1"/>
    <property type="molecule type" value="Genomic_DNA"/>
</dbReference>
<evidence type="ECO:0000256" key="1">
    <source>
        <dbReference type="SAM" id="MobiDB-lite"/>
    </source>
</evidence>
<dbReference type="BioCyc" id="MTUB1310114:G13A2-3577-MONOMER"/>
<evidence type="ECO:0000313" key="2">
    <source>
        <dbReference type="EMBL" id="AGL28994.1"/>
    </source>
</evidence>
<evidence type="ECO:0000313" key="3">
    <source>
        <dbReference type="Proteomes" id="UP000013548"/>
    </source>
</evidence>